<dbReference type="GO" id="GO:0006355">
    <property type="term" value="P:regulation of DNA-templated transcription"/>
    <property type="evidence" value="ECO:0007669"/>
    <property type="project" value="TreeGrafter"/>
</dbReference>
<organism evidence="8">
    <name type="scientific">Anthurium amnicola</name>
    <dbReference type="NCBI Taxonomy" id="1678845"/>
    <lineage>
        <taxon>Eukaryota</taxon>
        <taxon>Viridiplantae</taxon>
        <taxon>Streptophyta</taxon>
        <taxon>Embryophyta</taxon>
        <taxon>Tracheophyta</taxon>
        <taxon>Spermatophyta</taxon>
        <taxon>Magnoliopsida</taxon>
        <taxon>Liliopsida</taxon>
        <taxon>Araceae</taxon>
        <taxon>Pothoideae</taxon>
        <taxon>Potheae</taxon>
        <taxon>Anthurium</taxon>
    </lineage>
</organism>
<dbReference type="SUPFAM" id="SSF57903">
    <property type="entry name" value="FYVE/PHD zinc finger"/>
    <property type="match status" value="1"/>
</dbReference>
<keyword evidence="1" id="KW-0479">Metal-binding</keyword>
<reference evidence="8" key="1">
    <citation type="submission" date="2015-07" db="EMBL/GenBank/DDBJ databases">
        <title>Transcriptome Assembly of Anthurium amnicola.</title>
        <authorList>
            <person name="Suzuki J."/>
        </authorList>
    </citation>
    <scope>NUCLEOTIDE SEQUENCE</scope>
</reference>
<dbReference type="GO" id="GO:0003677">
    <property type="term" value="F:DNA binding"/>
    <property type="evidence" value="ECO:0007669"/>
    <property type="project" value="TreeGrafter"/>
</dbReference>
<dbReference type="Gene3D" id="3.30.40.10">
    <property type="entry name" value="Zinc/RING finger domain, C3HC4 (zinc finger)"/>
    <property type="match status" value="1"/>
</dbReference>
<dbReference type="GO" id="GO:0031445">
    <property type="term" value="P:regulation of heterochromatin formation"/>
    <property type="evidence" value="ECO:0007669"/>
    <property type="project" value="TreeGrafter"/>
</dbReference>
<evidence type="ECO:0000256" key="3">
    <source>
        <dbReference type="ARBA" id="ARBA00022833"/>
    </source>
</evidence>
<dbReference type="GO" id="GO:0045740">
    <property type="term" value="P:positive regulation of DNA replication"/>
    <property type="evidence" value="ECO:0007669"/>
    <property type="project" value="TreeGrafter"/>
</dbReference>
<dbReference type="PROSITE" id="PS51050">
    <property type="entry name" value="ZF_CW"/>
    <property type="match status" value="1"/>
</dbReference>
<dbReference type="GO" id="GO:0006338">
    <property type="term" value="P:chromatin remodeling"/>
    <property type="evidence" value="ECO:0007669"/>
    <property type="project" value="InterPro"/>
</dbReference>
<dbReference type="Pfam" id="PF00628">
    <property type="entry name" value="PHD"/>
    <property type="match status" value="1"/>
</dbReference>
<dbReference type="GO" id="GO:0008270">
    <property type="term" value="F:zinc ion binding"/>
    <property type="evidence" value="ECO:0007669"/>
    <property type="project" value="UniProtKB-KW"/>
</dbReference>
<dbReference type="AlphaFoldDB" id="A0A1D1XR59"/>
<dbReference type="Gene3D" id="3.30.40.100">
    <property type="match status" value="1"/>
</dbReference>
<evidence type="ECO:0000256" key="2">
    <source>
        <dbReference type="ARBA" id="ARBA00022771"/>
    </source>
</evidence>
<dbReference type="PANTHER" id="PTHR46510:SF1">
    <property type="entry name" value="BROMODOMAIN ADJACENT TO ZINC FINGER DOMAIN PROTEIN 1A"/>
    <property type="match status" value="1"/>
</dbReference>
<dbReference type="EMBL" id="GDJX01023089">
    <property type="protein sequence ID" value="JAT44847.1"/>
    <property type="molecule type" value="Transcribed_RNA"/>
</dbReference>
<evidence type="ECO:0000256" key="5">
    <source>
        <dbReference type="SAM" id="MobiDB-lite"/>
    </source>
</evidence>
<proteinExistence type="predicted"/>
<evidence type="ECO:0000256" key="1">
    <source>
        <dbReference type="ARBA" id="ARBA00022723"/>
    </source>
</evidence>
<dbReference type="PANTHER" id="PTHR46510">
    <property type="entry name" value="BROMODOMAIN ADJACENT TO ZINC FINGER DOMAIN PROTEIN 1A"/>
    <property type="match status" value="1"/>
</dbReference>
<evidence type="ECO:0000256" key="4">
    <source>
        <dbReference type="PROSITE-ProRule" id="PRU00146"/>
    </source>
</evidence>
<accession>A0A1D1XR59</accession>
<dbReference type="InterPro" id="IPR047171">
    <property type="entry name" value="BAZ1A"/>
</dbReference>
<feature type="region of interest" description="Disordered" evidence="5">
    <location>
        <begin position="1"/>
        <end position="39"/>
    </location>
</feature>
<feature type="compositionally biased region" description="Polar residues" evidence="5">
    <location>
        <begin position="26"/>
        <end position="35"/>
    </location>
</feature>
<keyword evidence="3" id="KW-0862">Zinc</keyword>
<evidence type="ECO:0000259" key="6">
    <source>
        <dbReference type="PROSITE" id="PS50016"/>
    </source>
</evidence>
<feature type="domain" description="CW-type" evidence="7">
    <location>
        <begin position="387"/>
        <end position="452"/>
    </location>
</feature>
<dbReference type="InterPro" id="IPR011124">
    <property type="entry name" value="Znf_CW"/>
</dbReference>
<dbReference type="SMART" id="SM00249">
    <property type="entry name" value="PHD"/>
    <property type="match status" value="1"/>
</dbReference>
<keyword evidence="2 4" id="KW-0863">Zinc-finger</keyword>
<feature type="domain" description="PHD-type" evidence="6">
    <location>
        <begin position="243"/>
        <end position="291"/>
    </location>
</feature>
<dbReference type="GO" id="GO:0008623">
    <property type="term" value="C:CHRAC"/>
    <property type="evidence" value="ECO:0007669"/>
    <property type="project" value="TreeGrafter"/>
</dbReference>
<evidence type="ECO:0000259" key="7">
    <source>
        <dbReference type="PROSITE" id="PS51050"/>
    </source>
</evidence>
<dbReference type="InterPro" id="IPR001965">
    <property type="entry name" value="Znf_PHD"/>
</dbReference>
<dbReference type="InterPro" id="IPR013083">
    <property type="entry name" value="Znf_RING/FYVE/PHD"/>
</dbReference>
<dbReference type="InterPro" id="IPR011011">
    <property type="entry name" value="Znf_FYVE_PHD"/>
</dbReference>
<dbReference type="InterPro" id="IPR019787">
    <property type="entry name" value="Znf_PHD-finger"/>
</dbReference>
<name>A0A1D1XR59_9ARAE</name>
<dbReference type="GO" id="GO:0000228">
    <property type="term" value="C:nuclear chromosome"/>
    <property type="evidence" value="ECO:0007669"/>
    <property type="project" value="TreeGrafter"/>
</dbReference>
<gene>
    <name evidence="8" type="primary">RSF1_5</name>
    <name evidence="8" type="ORF">g.56999</name>
</gene>
<evidence type="ECO:0000313" key="8">
    <source>
        <dbReference type="EMBL" id="JAT44847.1"/>
    </source>
</evidence>
<dbReference type="FunFam" id="3.30.40.100:FF:000005">
    <property type="entry name" value="uncharacterized protein LOC106759733 isoform X4"/>
    <property type="match status" value="1"/>
</dbReference>
<sequence>MQFSLPRAAKDGASQFRESSDPKQEGSAQTSTSSFVEEVHPHSIDDMHASYVYKRRKLRNSVALLSEGNCMGSTVRSSDCNSSLNSEFISLENYNNCVQGIPALPVNTSVSVQSHRQKLVIVLASQTDDTKDPVLPSNHADEGQEHPTDKVWKLALGYNNVRGSSSSSKCDMEQGSTLMKIKAEDVGQRSFSSDLVVEPSGEHVSANDVLISVPVSYGQPGDCPPTSGCTSVAILGGNDATFCLSCKVCGIKDNPLKMLICDLCEEAFHLSCCMVKKLPNDEWFCRPCLRKKAKVLPEALSGKLLDVMSKKQRERMLQEKLGSILYMLEDKVPYTSRVRIGKDFQAEVPEWTGPIPDDDYYCGTPLELDHAECDGLNGKSLNRPSRPNSIGNWLQCRAMIYNERDQNDEGIVCGKWRRAPIFISQTEDWDCSCAVLWDPIHADCAVPQELETSEVLKQLKYVELLKPQLTNKNRSS</sequence>
<dbReference type="PROSITE" id="PS50016">
    <property type="entry name" value="ZF_PHD_2"/>
    <property type="match status" value="1"/>
</dbReference>
<protein>
    <submittedName>
        <fullName evidence="8">Remodeling and spacing factor 1</fullName>
    </submittedName>
</protein>